<keyword evidence="3" id="KW-1185">Reference proteome</keyword>
<proteinExistence type="predicted"/>
<organism evidence="2 3">
    <name type="scientific">Batillaria attramentaria</name>
    <dbReference type="NCBI Taxonomy" id="370345"/>
    <lineage>
        <taxon>Eukaryota</taxon>
        <taxon>Metazoa</taxon>
        <taxon>Spiralia</taxon>
        <taxon>Lophotrochozoa</taxon>
        <taxon>Mollusca</taxon>
        <taxon>Gastropoda</taxon>
        <taxon>Caenogastropoda</taxon>
        <taxon>Sorbeoconcha</taxon>
        <taxon>Cerithioidea</taxon>
        <taxon>Batillariidae</taxon>
        <taxon>Batillaria</taxon>
    </lineage>
</organism>
<accession>A0ABD0LCG7</accession>
<evidence type="ECO:0000313" key="2">
    <source>
        <dbReference type="EMBL" id="KAK7497267.1"/>
    </source>
</evidence>
<gene>
    <name evidence="2" type="ORF">BaRGS_00011561</name>
</gene>
<evidence type="ECO:0000256" key="1">
    <source>
        <dbReference type="SAM" id="MobiDB-lite"/>
    </source>
</evidence>
<dbReference type="AlphaFoldDB" id="A0ABD0LCG7"/>
<dbReference type="Proteomes" id="UP001519460">
    <property type="component" value="Unassembled WGS sequence"/>
</dbReference>
<comment type="caution">
    <text evidence="2">The sequence shown here is derived from an EMBL/GenBank/DDBJ whole genome shotgun (WGS) entry which is preliminary data.</text>
</comment>
<name>A0ABD0LCG7_9CAEN</name>
<feature type="region of interest" description="Disordered" evidence="1">
    <location>
        <begin position="1"/>
        <end position="26"/>
    </location>
</feature>
<dbReference type="EMBL" id="JACVVK020000060">
    <property type="protein sequence ID" value="KAK7497267.1"/>
    <property type="molecule type" value="Genomic_DNA"/>
</dbReference>
<protein>
    <recommendedName>
        <fullName evidence="4">Potassium voltage-gated channel subfamily KQT member 1</fullName>
    </recommendedName>
</protein>
<reference evidence="2 3" key="1">
    <citation type="journal article" date="2023" name="Sci. Data">
        <title>Genome assembly of the Korean intertidal mud-creeper Batillaria attramentaria.</title>
        <authorList>
            <person name="Patra A.K."/>
            <person name="Ho P.T."/>
            <person name="Jun S."/>
            <person name="Lee S.J."/>
            <person name="Kim Y."/>
            <person name="Won Y.J."/>
        </authorList>
    </citation>
    <scope>NUCLEOTIDE SEQUENCE [LARGE SCALE GENOMIC DNA]</scope>
    <source>
        <strain evidence="2">Wonlab-2016</strain>
    </source>
</reference>
<evidence type="ECO:0000313" key="3">
    <source>
        <dbReference type="Proteomes" id="UP001519460"/>
    </source>
</evidence>
<sequence>MEGQDPPDVVSSEHMLPGKSSKRSFLKRHKFKSMSGNGYPNILPEHLEVDGSSTGSTFAASVDSRHLGLSPHADKTYTDMLHNRLTNNSSASKIHSKNSLQSRIYNFLERPTGWKCFIYHFTV</sequence>
<evidence type="ECO:0008006" key="4">
    <source>
        <dbReference type="Google" id="ProtNLM"/>
    </source>
</evidence>